<name>A0A6A6WCG7_9PEZI</name>
<evidence type="ECO:0000256" key="3">
    <source>
        <dbReference type="RuleBase" id="RU000363"/>
    </source>
</evidence>
<protein>
    <submittedName>
        <fullName evidence="4">NAD(P)-binding protein</fullName>
    </submittedName>
</protein>
<dbReference type="GO" id="GO:0016020">
    <property type="term" value="C:membrane"/>
    <property type="evidence" value="ECO:0007669"/>
    <property type="project" value="TreeGrafter"/>
</dbReference>
<dbReference type="PANTHER" id="PTHR44196:SF1">
    <property type="entry name" value="DEHYDROGENASE_REDUCTASE SDR FAMILY MEMBER 7B"/>
    <property type="match status" value="1"/>
</dbReference>
<dbReference type="PRINTS" id="PR00081">
    <property type="entry name" value="GDHRDH"/>
</dbReference>
<keyword evidence="2" id="KW-0560">Oxidoreductase</keyword>
<dbReference type="GO" id="GO:0016491">
    <property type="term" value="F:oxidoreductase activity"/>
    <property type="evidence" value="ECO:0007669"/>
    <property type="project" value="UniProtKB-KW"/>
</dbReference>
<dbReference type="RefSeq" id="XP_033602716.1">
    <property type="nucleotide sequence ID" value="XM_033743543.1"/>
</dbReference>
<dbReference type="GeneID" id="54484597"/>
<dbReference type="SUPFAM" id="SSF51735">
    <property type="entry name" value="NAD(P)-binding Rossmann-fold domains"/>
    <property type="match status" value="1"/>
</dbReference>
<evidence type="ECO:0000313" key="4">
    <source>
        <dbReference type="EMBL" id="KAF2760265.1"/>
    </source>
</evidence>
<dbReference type="EMBL" id="ML996568">
    <property type="protein sequence ID" value="KAF2760265.1"/>
    <property type="molecule type" value="Genomic_DNA"/>
</dbReference>
<dbReference type="PRINTS" id="PR00080">
    <property type="entry name" value="SDRFAMILY"/>
</dbReference>
<evidence type="ECO:0000256" key="1">
    <source>
        <dbReference type="ARBA" id="ARBA00006484"/>
    </source>
</evidence>
<dbReference type="PANTHER" id="PTHR44196">
    <property type="entry name" value="DEHYDROGENASE/REDUCTASE SDR FAMILY MEMBER 7B"/>
    <property type="match status" value="1"/>
</dbReference>
<comment type="similarity">
    <text evidence="1 3">Belongs to the short-chain dehydrogenases/reductases (SDR) family.</text>
</comment>
<dbReference type="Pfam" id="PF00106">
    <property type="entry name" value="adh_short"/>
    <property type="match status" value="1"/>
</dbReference>
<evidence type="ECO:0000313" key="5">
    <source>
        <dbReference type="Proteomes" id="UP000799437"/>
    </source>
</evidence>
<dbReference type="InterPro" id="IPR002347">
    <property type="entry name" value="SDR_fam"/>
</dbReference>
<accession>A0A6A6WCG7</accession>
<dbReference type="OrthoDB" id="1933717at2759"/>
<proteinExistence type="inferred from homology"/>
<reference evidence="4" key="1">
    <citation type="journal article" date="2020" name="Stud. Mycol.">
        <title>101 Dothideomycetes genomes: a test case for predicting lifestyles and emergence of pathogens.</title>
        <authorList>
            <person name="Haridas S."/>
            <person name="Albert R."/>
            <person name="Binder M."/>
            <person name="Bloem J."/>
            <person name="Labutti K."/>
            <person name="Salamov A."/>
            <person name="Andreopoulos B."/>
            <person name="Baker S."/>
            <person name="Barry K."/>
            <person name="Bills G."/>
            <person name="Bluhm B."/>
            <person name="Cannon C."/>
            <person name="Castanera R."/>
            <person name="Culley D."/>
            <person name="Daum C."/>
            <person name="Ezra D."/>
            <person name="Gonzalez J."/>
            <person name="Henrissat B."/>
            <person name="Kuo A."/>
            <person name="Liang C."/>
            <person name="Lipzen A."/>
            <person name="Lutzoni F."/>
            <person name="Magnuson J."/>
            <person name="Mondo S."/>
            <person name="Nolan M."/>
            <person name="Ohm R."/>
            <person name="Pangilinan J."/>
            <person name="Park H.-J."/>
            <person name="Ramirez L."/>
            <person name="Alfaro M."/>
            <person name="Sun H."/>
            <person name="Tritt A."/>
            <person name="Yoshinaga Y."/>
            <person name="Zwiers L.-H."/>
            <person name="Turgeon B."/>
            <person name="Goodwin S."/>
            <person name="Spatafora J."/>
            <person name="Crous P."/>
            <person name="Grigoriev I."/>
        </authorList>
    </citation>
    <scope>NUCLEOTIDE SEQUENCE</scope>
    <source>
        <strain evidence="4">CBS 121739</strain>
    </source>
</reference>
<evidence type="ECO:0000256" key="2">
    <source>
        <dbReference type="ARBA" id="ARBA00023002"/>
    </source>
</evidence>
<dbReference type="InterPro" id="IPR036291">
    <property type="entry name" value="NAD(P)-bd_dom_sf"/>
</dbReference>
<dbReference type="Gene3D" id="3.40.50.720">
    <property type="entry name" value="NAD(P)-binding Rossmann-like Domain"/>
    <property type="match status" value="1"/>
</dbReference>
<sequence length="290" mass="32080">MLRTTGKTFTRTLPNDTYAYITPQPSSMSSRYVLITGASGVLGRAMAVSYAKAGVAGLALSGRNMSALKQTADAVTAQGKCELLLLTADTTSQTDVERMAEEVKEKWGRLDVLVNNAGLMETPRKIANSEPSEWWKTFEVNVFGTFLMCRSFVPLLLAPSASMGLKTIVQISSGAAHVFTPGASAYQSSKTWLLRFNDFLTAEYADEGLLAYSVHPGGVATEVSKNLPEETRGILNCTPELAGDSVVWLSRVRRDWLADRYVCVQWDMEEFEKRKEEVVEQNLFRVRLRV</sequence>
<keyword evidence="5" id="KW-1185">Reference proteome</keyword>
<gene>
    <name evidence="4" type="ORF">EJ05DRAFT_474159</name>
</gene>
<dbReference type="Proteomes" id="UP000799437">
    <property type="component" value="Unassembled WGS sequence"/>
</dbReference>
<dbReference type="AlphaFoldDB" id="A0A6A6WCG7"/>
<organism evidence="4 5">
    <name type="scientific">Pseudovirgaria hyperparasitica</name>
    <dbReference type="NCBI Taxonomy" id="470096"/>
    <lineage>
        <taxon>Eukaryota</taxon>
        <taxon>Fungi</taxon>
        <taxon>Dikarya</taxon>
        <taxon>Ascomycota</taxon>
        <taxon>Pezizomycotina</taxon>
        <taxon>Dothideomycetes</taxon>
        <taxon>Dothideomycetes incertae sedis</taxon>
        <taxon>Acrospermales</taxon>
        <taxon>Acrospermaceae</taxon>
        <taxon>Pseudovirgaria</taxon>
    </lineage>
</organism>
<dbReference type="CDD" id="cd05233">
    <property type="entry name" value="SDR_c"/>
    <property type="match status" value="1"/>
</dbReference>